<dbReference type="GO" id="GO:0005886">
    <property type="term" value="C:plasma membrane"/>
    <property type="evidence" value="ECO:0007669"/>
    <property type="project" value="UniProtKB-SubCell"/>
</dbReference>
<dbReference type="AlphaFoldDB" id="A0A167X540"/>
<dbReference type="Proteomes" id="UP000078544">
    <property type="component" value="Unassembled WGS sequence"/>
</dbReference>
<feature type="transmembrane region" description="Helical" evidence="8">
    <location>
        <begin position="304"/>
        <end position="329"/>
    </location>
</feature>
<sequence>MATTFVAGAAFGGAMAAAGFYDPGVVIAQLNLQNWHMVQAFLTALAASSAAVYVLVDRLGFVHASPRSSSSLGLFSKYDGNVLGGALLGAGMAMSGSCPGTLYAQLAAGVKTGLYALEGAIVGGILWSGPVSRLVADLRQRKGIKPEVGIVSDQLGLSKSAALLLLGAACAAVVVATTALTPRYPFPGAATISGVTGGLLIGGAQVVSMLMKRSMLGVSGSYEEAGRYFWWAVSGKGGRPSSWANMLFASGMLAGAWAMLKLVMAAPGPVREVAPLLATAGGVLMAMGARLAGGCTSGHGISGISLLSTSSAVTIATAFAAGGLVAPLLHQPLPASVH</sequence>
<proteinExistence type="predicted"/>
<dbReference type="PANTHER" id="PTHR30574">
    <property type="entry name" value="INNER MEMBRANE PROTEIN YEDE"/>
    <property type="match status" value="1"/>
</dbReference>
<keyword evidence="5 8" id="KW-0812">Transmembrane</keyword>
<keyword evidence="4" id="KW-0997">Cell inner membrane</keyword>
<keyword evidence="2" id="KW-0813">Transport</keyword>
<evidence type="ECO:0000256" key="7">
    <source>
        <dbReference type="ARBA" id="ARBA00023136"/>
    </source>
</evidence>
<dbReference type="EMBL" id="AZGY01000024">
    <property type="protein sequence ID" value="KZZ89638.1"/>
    <property type="molecule type" value="Genomic_DNA"/>
</dbReference>
<feature type="transmembrane region" description="Helical" evidence="8">
    <location>
        <begin position="273"/>
        <end position="292"/>
    </location>
</feature>
<feature type="transmembrane region" description="Helical" evidence="8">
    <location>
        <begin position="114"/>
        <end position="136"/>
    </location>
</feature>
<feature type="transmembrane region" description="Helical" evidence="8">
    <location>
        <begin position="40"/>
        <end position="61"/>
    </location>
</feature>
<evidence type="ECO:0000313" key="9">
    <source>
        <dbReference type="EMBL" id="KZZ89638.1"/>
    </source>
</evidence>
<evidence type="ECO:0000313" key="10">
    <source>
        <dbReference type="Proteomes" id="UP000078544"/>
    </source>
</evidence>
<dbReference type="OrthoDB" id="10254418at2759"/>
<evidence type="ECO:0000256" key="6">
    <source>
        <dbReference type="ARBA" id="ARBA00022989"/>
    </source>
</evidence>
<keyword evidence="6 8" id="KW-1133">Transmembrane helix</keyword>
<organism evidence="9 10">
    <name type="scientific">Moelleriella libera RCEF 2490</name>
    <dbReference type="NCBI Taxonomy" id="1081109"/>
    <lineage>
        <taxon>Eukaryota</taxon>
        <taxon>Fungi</taxon>
        <taxon>Dikarya</taxon>
        <taxon>Ascomycota</taxon>
        <taxon>Pezizomycotina</taxon>
        <taxon>Sordariomycetes</taxon>
        <taxon>Hypocreomycetidae</taxon>
        <taxon>Hypocreales</taxon>
        <taxon>Clavicipitaceae</taxon>
        <taxon>Moelleriella</taxon>
    </lineage>
</organism>
<dbReference type="InterPro" id="IPR007272">
    <property type="entry name" value="Sulf_transp_TsuA/YedE"/>
</dbReference>
<evidence type="ECO:0000256" key="5">
    <source>
        <dbReference type="ARBA" id="ARBA00022692"/>
    </source>
</evidence>
<dbReference type="Pfam" id="PF04143">
    <property type="entry name" value="Sulf_transp"/>
    <property type="match status" value="1"/>
</dbReference>
<evidence type="ECO:0000256" key="3">
    <source>
        <dbReference type="ARBA" id="ARBA00022475"/>
    </source>
</evidence>
<evidence type="ECO:0000256" key="2">
    <source>
        <dbReference type="ARBA" id="ARBA00022448"/>
    </source>
</evidence>
<reference evidence="9 10" key="1">
    <citation type="journal article" date="2016" name="Genome Biol. Evol.">
        <title>Divergent and convergent evolution of fungal pathogenicity.</title>
        <authorList>
            <person name="Shang Y."/>
            <person name="Xiao G."/>
            <person name="Zheng P."/>
            <person name="Cen K."/>
            <person name="Zhan S."/>
            <person name="Wang C."/>
        </authorList>
    </citation>
    <scope>NUCLEOTIDE SEQUENCE [LARGE SCALE GENOMIC DNA]</scope>
    <source>
        <strain evidence="9 10">RCEF 2490</strain>
    </source>
</reference>
<accession>A0A167X540</accession>
<dbReference type="STRING" id="1081109.A0A167X540"/>
<comment type="subcellular location">
    <subcellularLocation>
        <location evidence="1">Cell inner membrane</location>
        <topology evidence="1">Multi-pass membrane protein</topology>
    </subcellularLocation>
</comment>
<dbReference type="PANTHER" id="PTHR30574:SF1">
    <property type="entry name" value="SULPHUR TRANSPORT DOMAIN-CONTAINING PROTEIN"/>
    <property type="match status" value="1"/>
</dbReference>
<keyword evidence="3" id="KW-1003">Cell membrane</keyword>
<keyword evidence="7 8" id="KW-0472">Membrane</keyword>
<evidence type="ECO:0000256" key="1">
    <source>
        <dbReference type="ARBA" id="ARBA00004429"/>
    </source>
</evidence>
<feature type="transmembrane region" description="Helical" evidence="8">
    <location>
        <begin position="161"/>
        <end position="180"/>
    </location>
</feature>
<name>A0A167X540_9HYPO</name>
<comment type="caution">
    <text evidence="9">The sequence shown here is derived from an EMBL/GenBank/DDBJ whole genome shotgun (WGS) entry which is preliminary data.</text>
</comment>
<feature type="transmembrane region" description="Helical" evidence="8">
    <location>
        <begin position="186"/>
        <end position="207"/>
    </location>
</feature>
<keyword evidence="10" id="KW-1185">Reference proteome</keyword>
<gene>
    <name evidence="9" type="ORF">AAL_07531</name>
</gene>
<evidence type="ECO:0000256" key="4">
    <source>
        <dbReference type="ARBA" id="ARBA00022519"/>
    </source>
</evidence>
<evidence type="ECO:0000256" key="8">
    <source>
        <dbReference type="SAM" id="Phobius"/>
    </source>
</evidence>
<feature type="transmembrane region" description="Helical" evidence="8">
    <location>
        <begin position="246"/>
        <end position="267"/>
    </location>
</feature>
<feature type="transmembrane region" description="Helical" evidence="8">
    <location>
        <begin position="82"/>
        <end position="102"/>
    </location>
</feature>
<protein>
    <submittedName>
        <fullName evidence="9">YeeE/YedE family protein</fullName>
    </submittedName>
</protein>